<keyword evidence="2" id="KW-0472">Membrane</keyword>
<gene>
    <name evidence="3" type="ORF">D7D94_11325</name>
</gene>
<dbReference type="AlphaFoldDB" id="A0A6I6E6Z4"/>
<proteinExistence type="predicted"/>
<dbReference type="KEGG" id="moj:D7D94_11325"/>
<dbReference type="Proteomes" id="UP000422989">
    <property type="component" value="Chromosome"/>
</dbReference>
<protein>
    <submittedName>
        <fullName evidence="3">Uncharacterized protein</fullName>
    </submittedName>
</protein>
<dbReference type="EMBL" id="CP032550">
    <property type="protein sequence ID" value="QGU28200.1"/>
    <property type="molecule type" value="Genomic_DNA"/>
</dbReference>
<evidence type="ECO:0000313" key="4">
    <source>
        <dbReference type="Proteomes" id="UP000422989"/>
    </source>
</evidence>
<reference evidence="3 4" key="1">
    <citation type="submission" date="2018-09" db="EMBL/GenBank/DDBJ databases">
        <title>Whole genome sequencing of Microbacterium oryzae strain MB-10T.</title>
        <authorList>
            <person name="Das S.K."/>
        </authorList>
    </citation>
    <scope>NUCLEOTIDE SEQUENCE [LARGE SCALE GENOMIC DNA]</scope>
    <source>
        <strain evidence="3 4">MB-10</strain>
    </source>
</reference>
<evidence type="ECO:0000256" key="2">
    <source>
        <dbReference type="SAM" id="Phobius"/>
    </source>
</evidence>
<sequence>MIIKPSGDTNSSGFTRDELTSLEEQEKMSDLADEELQMFRRERMWITSGTVAVVSIFAVIACMWGVLEVLLETALPVSSTEALVALLLGLVLGGIFRSMLLANLARREDRLADQLERQMRELRRIRLTRSHEHSMPEGQPDGRAEDGRWGDDTP</sequence>
<organism evidence="3 4">
    <name type="scientific">Microbacterium oryzae</name>
    <dbReference type="NCBI Taxonomy" id="743009"/>
    <lineage>
        <taxon>Bacteria</taxon>
        <taxon>Bacillati</taxon>
        <taxon>Actinomycetota</taxon>
        <taxon>Actinomycetes</taxon>
        <taxon>Micrococcales</taxon>
        <taxon>Microbacteriaceae</taxon>
        <taxon>Microbacterium</taxon>
    </lineage>
</organism>
<accession>A0A6I6E6Z4</accession>
<evidence type="ECO:0000313" key="3">
    <source>
        <dbReference type="EMBL" id="QGU28200.1"/>
    </source>
</evidence>
<keyword evidence="4" id="KW-1185">Reference proteome</keyword>
<name>A0A6I6E6Z4_9MICO</name>
<keyword evidence="2" id="KW-1133">Transmembrane helix</keyword>
<feature type="region of interest" description="Disordered" evidence="1">
    <location>
        <begin position="128"/>
        <end position="154"/>
    </location>
</feature>
<feature type="transmembrane region" description="Helical" evidence="2">
    <location>
        <begin position="45"/>
        <end position="67"/>
    </location>
</feature>
<keyword evidence="2" id="KW-0812">Transmembrane</keyword>
<evidence type="ECO:0000256" key="1">
    <source>
        <dbReference type="SAM" id="MobiDB-lite"/>
    </source>
</evidence>
<feature type="transmembrane region" description="Helical" evidence="2">
    <location>
        <begin position="82"/>
        <end position="102"/>
    </location>
</feature>